<keyword evidence="2" id="KW-1185">Reference proteome</keyword>
<accession>A0ACA9MYX8</accession>
<evidence type="ECO:0000313" key="2">
    <source>
        <dbReference type="Proteomes" id="UP000789702"/>
    </source>
</evidence>
<organism evidence="1 2">
    <name type="scientific">Dentiscutata heterogama</name>
    <dbReference type="NCBI Taxonomy" id="1316150"/>
    <lineage>
        <taxon>Eukaryota</taxon>
        <taxon>Fungi</taxon>
        <taxon>Fungi incertae sedis</taxon>
        <taxon>Mucoromycota</taxon>
        <taxon>Glomeromycotina</taxon>
        <taxon>Glomeromycetes</taxon>
        <taxon>Diversisporales</taxon>
        <taxon>Gigasporaceae</taxon>
        <taxon>Dentiscutata</taxon>
    </lineage>
</organism>
<name>A0ACA9MYX8_9GLOM</name>
<protein>
    <submittedName>
        <fullName evidence="1">2621_t:CDS:1</fullName>
    </submittedName>
</protein>
<feature type="non-terminal residue" evidence="1">
    <location>
        <position position="1"/>
    </location>
</feature>
<dbReference type="Proteomes" id="UP000789702">
    <property type="component" value="Unassembled WGS sequence"/>
</dbReference>
<gene>
    <name evidence="1" type="ORF">DHETER_LOCUS8026</name>
</gene>
<sequence>KRQINQENNEEYQKEIIISQPIRVPQMSLKSLDIGCGIGKRQFGHVYIAREKISGYIVALKMLSIGKLIKVNAKRQLRCEVEIQMNLRHPNILRLLGNFQDDIYFVLILEYAAKGKLYKQLVKSGRLKEKKASKYIAQTARALSYIHQKHVIHQDIKPENMLIDLNDEIKIADFGWSVHTIQRLLLYIKRKTFCGTLDYLPPELIEGKEYDEKIDLWSLDNKINNMG</sequence>
<reference evidence="1" key="1">
    <citation type="submission" date="2021-06" db="EMBL/GenBank/DDBJ databases">
        <authorList>
            <person name="Kallberg Y."/>
            <person name="Tangrot J."/>
            <person name="Rosling A."/>
        </authorList>
    </citation>
    <scope>NUCLEOTIDE SEQUENCE</scope>
    <source>
        <strain evidence="1">IL203A</strain>
    </source>
</reference>
<comment type="caution">
    <text evidence="1">The sequence shown here is derived from an EMBL/GenBank/DDBJ whole genome shotgun (WGS) entry which is preliminary data.</text>
</comment>
<evidence type="ECO:0000313" key="1">
    <source>
        <dbReference type="EMBL" id="CAG8621283.1"/>
    </source>
</evidence>
<dbReference type="EMBL" id="CAJVPU010012208">
    <property type="protein sequence ID" value="CAG8621283.1"/>
    <property type="molecule type" value="Genomic_DNA"/>
</dbReference>
<proteinExistence type="predicted"/>